<dbReference type="PANTHER" id="PTHR11685">
    <property type="entry name" value="RBR FAMILY RING FINGER AND IBR DOMAIN-CONTAINING"/>
    <property type="match status" value="1"/>
</dbReference>
<dbReference type="GO" id="GO:0061630">
    <property type="term" value="F:ubiquitin protein ligase activity"/>
    <property type="evidence" value="ECO:0007669"/>
    <property type="project" value="UniProtKB-EC"/>
</dbReference>
<name>A0A1R3RWR6_ASPC5</name>
<evidence type="ECO:0000256" key="8">
    <source>
        <dbReference type="ARBA" id="ARBA00022833"/>
    </source>
</evidence>
<protein>
    <recommendedName>
        <fullName evidence="2">RBR-type E3 ubiquitin transferase</fullName>
        <ecNumber evidence="2">2.3.2.31</ecNumber>
    </recommendedName>
</protein>
<accession>A0A1R3RWR6</accession>
<organism evidence="12 13">
    <name type="scientific">Aspergillus carbonarius (strain ITEM 5010)</name>
    <dbReference type="NCBI Taxonomy" id="602072"/>
    <lineage>
        <taxon>Eukaryota</taxon>
        <taxon>Fungi</taxon>
        <taxon>Dikarya</taxon>
        <taxon>Ascomycota</taxon>
        <taxon>Pezizomycotina</taxon>
        <taxon>Eurotiomycetes</taxon>
        <taxon>Eurotiomycetidae</taxon>
        <taxon>Eurotiales</taxon>
        <taxon>Aspergillaceae</taxon>
        <taxon>Aspergillus</taxon>
        <taxon>Aspergillus subgen. Circumdati</taxon>
    </lineage>
</organism>
<evidence type="ECO:0000256" key="9">
    <source>
        <dbReference type="PROSITE-ProRule" id="PRU00175"/>
    </source>
</evidence>
<comment type="catalytic activity">
    <reaction evidence="1">
        <text>[E2 ubiquitin-conjugating enzyme]-S-ubiquitinyl-L-cysteine + [acceptor protein]-L-lysine = [E2 ubiquitin-conjugating enzyme]-L-cysteine + [acceptor protein]-N(6)-ubiquitinyl-L-lysine.</text>
        <dbReference type="EC" id="2.3.2.31"/>
    </reaction>
</comment>
<keyword evidence="7" id="KW-0833">Ubl conjugation pathway</keyword>
<keyword evidence="6 9" id="KW-0863">Zinc-finger</keyword>
<dbReference type="InterPro" id="IPR001841">
    <property type="entry name" value="Znf_RING"/>
</dbReference>
<dbReference type="InterPro" id="IPR017907">
    <property type="entry name" value="Znf_RING_CS"/>
</dbReference>
<evidence type="ECO:0000259" key="10">
    <source>
        <dbReference type="PROSITE" id="PS50089"/>
    </source>
</evidence>
<dbReference type="Gene3D" id="3.30.40.10">
    <property type="entry name" value="Zinc/RING finger domain, C3HC4 (zinc finger)"/>
    <property type="match status" value="1"/>
</dbReference>
<gene>
    <name evidence="12" type="ORF">ASPCADRAFT_2321</name>
</gene>
<dbReference type="OrthoDB" id="10009520at2759"/>
<dbReference type="AlphaFoldDB" id="A0A1R3RWR6"/>
<dbReference type="InterPro" id="IPR044066">
    <property type="entry name" value="TRIAD_supradom"/>
</dbReference>
<dbReference type="SUPFAM" id="SSF57850">
    <property type="entry name" value="RING/U-box"/>
    <property type="match status" value="2"/>
</dbReference>
<dbReference type="STRING" id="602072.A0A1R3RWR6"/>
<sequence>MDHIRPSILDDEIDALNQQMEEVHSHRESHKGKYRADGSRPDHELAIEAYLDEMTRHMSFLADKKLAVSIACAVDTDSQLIAAITKEEARSNDDRRLAIRINENDSVEQPTVDDSTQCSHMVNEPPDTDDECIAGPSMTYTQRQEKAIEKISQNRLQCCVCYDSYHPHQIHRLSCGHIYCNDCLKDLFLRATKDQSLFPPRCCRELIPLDEVQTAMSEAELREFKCAEVEFSTIDRTYCSNVACGKFIPPSKIAIDRAQCPYCASATCAMCKNTFHTDDCAEDTALQATLALATTEGWQRCFACRAIVSLGIGCYHITCKCQAEFCYLCGVRWKTCTCSRWAEERLLARAEEVVDREAEEPLAPQVRQVRVEQMQEDLRANHECDHPGKFQRIFGSGSRRFQCEICDDHHRKYILQCRRCHLHVCEQCRRNRI</sequence>
<dbReference type="Pfam" id="PF01485">
    <property type="entry name" value="IBR"/>
    <property type="match status" value="1"/>
</dbReference>
<dbReference type="Gene3D" id="1.20.120.1750">
    <property type="match status" value="1"/>
</dbReference>
<evidence type="ECO:0000313" key="13">
    <source>
        <dbReference type="Proteomes" id="UP000188318"/>
    </source>
</evidence>
<evidence type="ECO:0000256" key="7">
    <source>
        <dbReference type="ARBA" id="ARBA00022786"/>
    </source>
</evidence>
<dbReference type="PROSITE" id="PS50089">
    <property type="entry name" value="ZF_RING_2"/>
    <property type="match status" value="1"/>
</dbReference>
<dbReference type="Proteomes" id="UP000188318">
    <property type="component" value="Unassembled WGS sequence"/>
</dbReference>
<keyword evidence="8" id="KW-0862">Zinc</keyword>
<dbReference type="EMBL" id="KV907495">
    <property type="protein sequence ID" value="OOF98892.1"/>
    <property type="molecule type" value="Genomic_DNA"/>
</dbReference>
<evidence type="ECO:0000256" key="2">
    <source>
        <dbReference type="ARBA" id="ARBA00012251"/>
    </source>
</evidence>
<dbReference type="InterPro" id="IPR002867">
    <property type="entry name" value="IBR_dom"/>
</dbReference>
<dbReference type="EC" id="2.3.2.31" evidence="2"/>
<keyword evidence="5" id="KW-0677">Repeat</keyword>
<dbReference type="OMA" id="RLYCAEP"/>
<feature type="domain" description="RING-type" evidence="10">
    <location>
        <begin position="158"/>
        <end position="202"/>
    </location>
</feature>
<evidence type="ECO:0000256" key="1">
    <source>
        <dbReference type="ARBA" id="ARBA00001798"/>
    </source>
</evidence>
<feature type="domain" description="RING-type" evidence="11">
    <location>
        <begin position="154"/>
        <end position="342"/>
    </location>
</feature>
<evidence type="ECO:0000256" key="6">
    <source>
        <dbReference type="ARBA" id="ARBA00022771"/>
    </source>
</evidence>
<reference evidence="13" key="1">
    <citation type="journal article" date="2017" name="Genome Biol.">
        <title>Comparative genomics reveals high biological diversity and specific adaptations in the industrially and medically important fungal genus Aspergillus.</title>
        <authorList>
            <person name="de Vries R.P."/>
            <person name="Riley R."/>
            <person name="Wiebenga A."/>
            <person name="Aguilar-Osorio G."/>
            <person name="Amillis S."/>
            <person name="Uchima C.A."/>
            <person name="Anderluh G."/>
            <person name="Asadollahi M."/>
            <person name="Askin M."/>
            <person name="Barry K."/>
            <person name="Battaglia E."/>
            <person name="Bayram O."/>
            <person name="Benocci T."/>
            <person name="Braus-Stromeyer S.A."/>
            <person name="Caldana C."/>
            <person name="Canovas D."/>
            <person name="Cerqueira G.C."/>
            <person name="Chen F."/>
            <person name="Chen W."/>
            <person name="Choi C."/>
            <person name="Clum A."/>
            <person name="Dos Santos R.A."/>
            <person name="Damasio A.R."/>
            <person name="Diallinas G."/>
            <person name="Emri T."/>
            <person name="Fekete E."/>
            <person name="Flipphi M."/>
            <person name="Freyberg S."/>
            <person name="Gallo A."/>
            <person name="Gournas C."/>
            <person name="Habgood R."/>
            <person name="Hainaut M."/>
            <person name="Harispe M.L."/>
            <person name="Henrissat B."/>
            <person name="Hilden K.S."/>
            <person name="Hope R."/>
            <person name="Hossain A."/>
            <person name="Karabika E."/>
            <person name="Karaffa L."/>
            <person name="Karanyi Z."/>
            <person name="Krasevec N."/>
            <person name="Kuo A."/>
            <person name="Kusch H."/>
            <person name="LaButti K."/>
            <person name="Lagendijk E.L."/>
            <person name="Lapidus A."/>
            <person name="Levasseur A."/>
            <person name="Lindquist E."/>
            <person name="Lipzen A."/>
            <person name="Logrieco A.F."/>
            <person name="MacCabe A."/>
            <person name="Maekelae M.R."/>
            <person name="Malavazi I."/>
            <person name="Melin P."/>
            <person name="Meyer V."/>
            <person name="Mielnichuk N."/>
            <person name="Miskei M."/>
            <person name="Molnar A.P."/>
            <person name="Mule G."/>
            <person name="Ngan C.Y."/>
            <person name="Orejas M."/>
            <person name="Orosz E."/>
            <person name="Ouedraogo J.P."/>
            <person name="Overkamp K.M."/>
            <person name="Park H.-S."/>
            <person name="Perrone G."/>
            <person name="Piumi F."/>
            <person name="Punt P.J."/>
            <person name="Ram A.F."/>
            <person name="Ramon A."/>
            <person name="Rauscher S."/>
            <person name="Record E."/>
            <person name="Riano-Pachon D.M."/>
            <person name="Robert V."/>
            <person name="Roehrig J."/>
            <person name="Ruller R."/>
            <person name="Salamov A."/>
            <person name="Salih N.S."/>
            <person name="Samson R.A."/>
            <person name="Sandor E."/>
            <person name="Sanguinetti M."/>
            <person name="Schuetze T."/>
            <person name="Sepcic K."/>
            <person name="Shelest E."/>
            <person name="Sherlock G."/>
            <person name="Sophianopoulou V."/>
            <person name="Squina F.M."/>
            <person name="Sun H."/>
            <person name="Susca A."/>
            <person name="Todd R.B."/>
            <person name="Tsang A."/>
            <person name="Unkles S.E."/>
            <person name="van de Wiele N."/>
            <person name="van Rossen-Uffink D."/>
            <person name="Oliveira J.V."/>
            <person name="Vesth T.C."/>
            <person name="Visser J."/>
            <person name="Yu J.-H."/>
            <person name="Zhou M."/>
            <person name="Andersen M.R."/>
            <person name="Archer D.B."/>
            <person name="Baker S.E."/>
            <person name="Benoit I."/>
            <person name="Brakhage A.A."/>
            <person name="Braus G.H."/>
            <person name="Fischer R."/>
            <person name="Frisvad J.C."/>
            <person name="Goldman G.H."/>
            <person name="Houbraken J."/>
            <person name="Oakley B."/>
            <person name="Pocsi I."/>
            <person name="Scazzocchio C."/>
            <person name="Seiboth B."/>
            <person name="vanKuyk P.A."/>
            <person name="Wortman J."/>
            <person name="Dyer P.S."/>
            <person name="Grigoriev I.V."/>
        </authorList>
    </citation>
    <scope>NUCLEOTIDE SEQUENCE [LARGE SCALE GENOMIC DNA]</scope>
    <source>
        <strain evidence="13">ITEM 5010</strain>
    </source>
</reference>
<proteinExistence type="predicted"/>
<dbReference type="InterPro" id="IPR031127">
    <property type="entry name" value="E3_UB_ligase_RBR"/>
</dbReference>
<dbReference type="GO" id="GO:0016567">
    <property type="term" value="P:protein ubiquitination"/>
    <property type="evidence" value="ECO:0007669"/>
    <property type="project" value="InterPro"/>
</dbReference>
<evidence type="ECO:0000313" key="12">
    <source>
        <dbReference type="EMBL" id="OOF98892.1"/>
    </source>
</evidence>
<dbReference type="GO" id="GO:0008270">
    <property type="term" value="F:zinc ion binding"/>
    <property type="evidence" value="ECO:0007669"/>
    <property type="project" value="UniProtKB-KW"/>
</dbReference>
<keyword evidence="13" id="KW-1185">Reference proteome</keyword>
<evidence type="ECO:0000256" key="4">
    <source>
        <dbReference type="ARBA" id="ARBA00022723"/>
    </source>
</evidence>
<dbReference type="InterPro" id="IPR013083">
    <property type="entry name" value="Znf_RING/FYVE/PHD"/>
</dbReference>
<keyword evidence="3" id="KW-0808">Transferase</keyword>
<evidence type="ECO:0000256" key="3">
    <source>
        <dbReference type="ARBA" id="ARBA00022679"/>
    </source>
</evidence>
<evidence type="ECO:0000259" key="11">
    <source>
        <dbReference type="PROSITE" id="PS51873"/>
    </source>
</evidence>
<dbReference type="CDD" id="cd22584">
    <property type="entry name" value="Rcat_RBR_unk"/>
    <property type="match status" value="1"/>
</dbReference>
<keyword evidence="4" id="KW-0479">Metal-binding</keyword>
<evidence type="ECO:0000256" key="5">
    <source>
        <dbReference type="ARBA" id="ARBA00022737"/>
    </source>
</evidence>
<dbReference type="VEuPathDB" id="FungiDB:ASPCADRAFT_2321"/>
<dbReference type="PROSITE" id="PS00518">
    <property type="entry name" value="ZF_RING_1"/>
    <property type="match status" value="1"/>
</dbReference>
<dbReference type="PROSITE" id="PS51873">
    <property type="entry name" value="TRIAD"/>
    <property type="match status" value="1"/>
</dbReference>